<dbReference type="GO" id="GO:0006383">
    <property type="term" value="P:transcription by RNA polymerase III"/>
    <property type="evidence" value="ECO:0007669"/>
    <property type="project" value="InterPro"/>
</dbReference>
<organism evidence="4">
    <name type="scientific">Brassica cretica</name>
    <name type="common">Mustard</name>
    <dbReference type="NCBI Taxonomy" id="69181"/>
    <lineage>
        <taxon>Eukaryota</taxon>
        <taxon>Viridiplantae</taxon>
        <taxon>Streptophyta</taxon>
        <taxon>Embryophyta</taxon>
        <taxon>Tracheophyta</taxon>
        <taxon>Spermatophyta</taxon>
        <taxon>Magnoliopsida</taxon>
        <taxon>eudicotyledons</taxon>
        <taxon>Gunneridae</taxon>
        <taxon>Pentapetalae</taxon>
        <taxon>rosids</taxon>
        <taxon>malvids</taxon>
        <taxon>Brassicales</taxon>
        <taxon>Brassicaceae</taxon>
        <taxon>Brassiceae</taxon>
        <taxon>Brassica</taxon>
    </lineage>
</organism>
<protein>
    <submittedName>
        <fullName evidence="4">Uncharacterized protein</fullName>
    </submittedName>
</protein>
<evidence type="ECO:0000256" key="2">
    <source>
        <dbReference type="ARBA" id="ARBA00008352"/>
    </source>
</evidence>
<proteinExistence type="inferred from homology"/>
<comment type="caution">
    <text evidence="4">The sequence shown here is derived from an EMBL/GenBank/DDBJ whole genome shotgun (WGS) entry which is preliminary data.</text>
</comment>
<dbReference type="AlphaFoldDB" id="A0A8S9KAJ4"/>
<dbReference type="PANTHER" id="PTHR15367">
    <property type="entry name" value="DNA-DIRECTED RNA POLYMERASE III"/>
    <property type="match status" value="1"/>
</dbReference>
<dbReference type="PANTHER" id="PTHR15367:SF2">
    <property type="entry name" value="DNA-DIRECTED RNA POLYMERASE III SUBUNIT"/>
    <property type="match status" value="1"/>
</dbReference>
<reference evidence="4" key="1">
    <citation type="submission" date="2019-12" db="EMBL/GenBank/DDBJ databases">
        <title>Genome sequencing and annotation of Brassica cretica.</title>
        <authorList>
            <person name="Studholme D.J."/>
            <person name="Sarris P.F."/>
        </authorList>
    </citation>
    <scope>NUCLEOTIDE SEQUENCE</scope>
    <source>
        <strain evidence="4">PFS-102/07</strain>
        <tissue evidence="4">Leaf</tissue>
    </source>
</reference>
<dbReference type="GO" id="GO:0005666">
    <property type="term" value="C:RNA polymerase III complex"/>
    <property type="evidence" value="ECO:0007669"/>
    <property type="project" value="TreeGrafter"/>
</dbReference>
<dbReference type="EMBL" id="QGKY02000190">
    <property type="protein sequence ID" value="KAF2591102.1"/>
    <property type="molecule type" value="Genomic_DNA"/>
</dbReference>
<evidence type="ECO:0000256" key="3">
    <source>
        <dbReference type="ARBA" id="ARBA00023242"/>
    </source>
</evidence>
<evidence type="ECO:0000256" key="1">
    <source>
        <dbReference type="ARBA" id="ARBA00004123"/>
    </source>
</evidence>
<comment type="similarity">
    <text evidence="2">Belongs to the eukaryotic RPC7 RNA polymerase subunit family.</text>
</comment>
<gene>
    <name evidence="4" type="ORF">F2Q70_00039865</name>
</gene>
<evidence type="ECO:0000313" key="4">
    <source>
        <dbReference type="EMBL" id="KAF2591102.1"/>
    </source>
</evidence>
<name>A0A8S9KAJ4_BRACR</name>
<accession>A0A8S9KAJ4</accession>
<comment type="subcellular location">
    <subcellularLocation>
        <location evidence="1">Nucleus</location>
    </subcellularLocation>
</comment>
<sequence>MAYRGGRGRGRGGFGGFGVEYAKAEPFVIFPDITLPDRKSISDDTQLLKNFNFFERFWKSSPYHLGDGVSKKVKLVVTALQQGCLGCLVNPTVKSSLIELKFGRCIVDLFILDLYGEISLWFPESL</sequence>
<dbReference type="InterPro" id="IPR024661">
    <property type="entry name" value="RNA_pol_III_Rpc31"/>
</dbReference>
<keyword evidence="3" id="KW-0539">Nucleus</keyword>